<accession>A0ACC1JIZ2</accession>
<evidence type="ECO:0000313" key="2">
    <source>
        <dbReference type="Proteomes" id="UP001140234"/>
    </source>
</evidence>
<evidence type="ECO:0000313" key="1">
    <source>
        <dbReference type="EMBL" id="KAJ2758257.1"/>
    </source>
</evidence>
<proteinExistence type="predicted"/>
<gene>
    <name evidence="1" type="ORF">IWQ57_006880</name>
</gene>
<feature type="non-terminal residue" evidence="1">
    <location>
        <position position="98"/>
    </location>
</feature>
<feature type="non-terminal residue" evidence="1">
    <location>
        <position position="1"/>
    </location>
</feature>
<name>A0ACC1JIZ2_9FUNG</name>
<dbReference type="Proteomes" id="UP001140234">
    <property type="component" value="Unassembled WGS sequence"/>
</dbReference>
<organism evidence="1 2">
    <name type="scientific">Coemansia nantahalensis</name>
    <dbReference type="NCBI Taxonomy" id="2789366"/>
    <lineage>
        <taxon>Eukaryota</taxon>
        <taxon>Fungi</taxon>
        <taxon>Fungi incertae sedis</taxon>
        <taxon>Zoopagomycota</taxon>
        <taxon>Kickxellomycotina</taxon>
        <taxon>Kickxellomycetes</taxon>
        <taxon>Kickxellales</taxon>
        <taxon>Kickxellaceae</taxon>
        <taxon>Coemansia</taxon>
    </lineage>
</organism>
<reference evidence="1" key="1">
    <citation type="submission" date="2022-07" db="EMBL/GenBank/DDBJ databases">
        <title>Phylogenomic reconstructions and comparative analyses of Kickxellomycotina fungi.</title>
        <authorList>
            <person name="Reynolds N.K."/>
            <person name="Stajich J.E."/>
            <person name="Barry K."/>
            <person name="Grigoriev I.V."/>
            <person name="Crous P."/>
            <person name="Smith M.E."/>
        </authorList>
    </citation>
    <scope>NUCLEOTIDE SEQUENCE</scope>
    <source>
        <strain evidence="1">CBS 109366</strain>
    </source>
</reference>
<dbReference type="EMBL" id="JANBUJ010004169">
    <property type="protein sequence ID" value="KAJ2758257.1"/>
    <property type="molecule type" value="Genomic_DNA"/>
</dbReference>
<keyword evidence="2" id="KW-1185">Reference proteome</keyword>
<protein>
    <submittedName>
        <fullName evidence="1">Uncharacterized protein</fullName>
    </submittedName>
</protein>
<comment type="caution">
    <text evidence="1">The sequence shown here is derived from an EMBL/GenBank/DDBJ whole genome shotgun (WGS) entry which is preliminary data.</text>
</comment>
<sequence>PRPRRPAVLRPAGVALHLLPGHVPHHQPPRPSGHWHRPDRCLRLPEPELVAAAPQFFQRQRWHSAARRLCVQPGLCRVAAPPRGLAPPVPRPEPAQRV</sequence>